<keyword evidence="1" id="KW-1133">Transmembrane helix</keyword>
<keyword evidence="4" id="KW-1185">Reference proteome</keyword>
<sequence length="189" mass="19994">MSSDQAAEAAAIVSLFDSLYTESFCGVAAAVLFLYSSVTTLDREVACFWSTKLTSSGSSLLFFANKAISTMVYIFALVAFASFHSDESCSAFRKAGYAVSFLQFVPWAVFSALRAYVLSKSKLLGVVVLVLSVAPLVANLIPIGMGSSLSGVTFPPFGCLESSNTTMGLDIKFVLHASVFSVLGLILTS</sequence>
<dbReference type="Proteomes" id="UP000313359">
    <property type="component" value="Unassembled WGS sequence"/>
</dbReference>
<keyword evidence="1" id="KW-0472">Membrane</keyword>
<proteinExistence type="predicted"/>
<evidence type="ECO:0000256" key="1">
    <source>
        <dbReference type="SAM" id="Phobius"/>
    </source>
</evidence>
<reference evidence="3" key="1">
    <citation type="journal article" date="2018" name="Genome Biol. Evol.">
        <title>Genomics and development of Lentinus tigrinus, a white-rot wood-decaying mushroom with dimorphic fruiting bodies.</title>
        <authorList>
            <person name="Wu B."/>
            <person name="Xu Z."/>
            <person name="Knudson A."/>
            <person name="Carlson A."/>
            <person name="Chen N."/>
            <person name="Kovaka S."/>
            <person name="LaButti K."/>
            <person name="Lipzen A."/>
            <person name="Pennachio C."/>
            <person name="Riley R."/>
            <person name="Schakwitz W."/>
            <person name="Umezawa K."/>
            <person name="Ohm R.A."/>
            <person name="Grigoriev I.V."/>
            <person name="Nagy L.G."/>
            <person name="Gibbons J."/>
            <person name="Hibbett D."/>
        </authorList>
    </citation>
    <scope>NUCLEOTIDE SEQUENCE [LARGE SCALE GENOMIC DNA]</scope>
    <source>
        <strain evidence="3">ALCF2SS1-6</strain>
    </source>
</reference>
<evidence type="ECO:0000313" key="4">
    <source>
        <dbReference type="Proteomes" id="UP000313359"/>
    </source>
</evidence>
<name>A0A5C2S5Q8_9APHY</name>
<dbReference type="InterPro" id="IPR045340">
    <property type="entry name" value="DUF6533"/>
</dbReference>
<feature type="transmembrane region" description="Helical" evidence="1">
    <location>
        <begin position="165"/>
        <end position="187"/>
    </location>
</feature>
<accession>A0A5C2S5Q8</accession>
<feature type="transmembrane region" description="Helical" evidence="1">
    <location>
        <begin position="95"/>
        <end position="116"/>
    </location>
</feature>
<dbReference type="AlphaFoldDB" id="A0A5C2S5Q8"/>
<feature type="transmembrane region" description="Helical" evidence="1">
    <location>
        <begin position="59"/>
        <end position="83"/>
    </location>
</feature>
<protein>
    <recommendedName>
        <fullName evidence="2">DUF6533 domain-containing protein</fullName>
    </recommendedName>
</protein>
<keyword evidence="1" id="KW-0812">Transmembrane</keyword>
<dbReference type="OrthoDB" id="3193253at2759"/>
<feature type="domain" description="DUF6533" evidence="2">
    <location>
        <begin position="25"/>
        <end position="66"/>
    </location>
</feature>
<feature type="transmembrane region" description="Helical" evidence="1">
    <location>
        <begin position="123"/>
        <end position="145"/>
    </location>
</feature>
<feature type="transmembrane region" description="Helical" evidence="1">
    <location>
        <begin position="20"/>
        <end position="38"/>
    </location>
</feature>
<dbReference type="EMBL" id="ML122272">
    <property type="protein sequence ID" value="RPD59032.1"/>
    <property type="molecule type" value="Genomic_DNA"/>
</dbReference>
<evidence type="ECO:0000313" key="3">
    <source>
        <dbReference type="EMBL" id="RPD59032.1"/>
    </source>
</evidence>
<dbReference type="Pfam" id="PF20151">
    <property type="entry name" value="DUF6533"/>
    <property type="match status" value="1"/>
</dbReference>
<gene>
    <name evidence="3" type="ORF">L227DRAFT_564456</name>
</gene>
<organism evidence="3 4">
    <name type="scientific">Lentinus tigrinus ALCF2SS1-6</name>
    <dbReference type="NCBI Taxonomy" id="1328759"/>
    <lineage>
        <taxon>Eukaryota</taxon>
        <taxon>Fungi</taxon>
        <taxon>Dikarya</taxon>
        <taxon>Basidiomycota</taxon>
        <taxon>Agaricomycotina</taxon>
        <taxon>Agaricomycetes</taxon>
        <taxon>Polyporales</taxon>
        <taxon>Polyporaceae</taxon>
        <taxon>Lentinus</taxon>
    </lineage>
</organism>
<evidence type="ECO:0000259" key="2">
    <source>
        <dbReference type="Pfam" id="PF20151"/>
    </source>
</evidence>